<keyword evidence="6" id="KW-1185">Reference proteome</keyword>
<keyword evidence="2 3" id="KW-0081">Bacteriolytic enzyme</keyword>
<dbReference type="InterPro" id="IPR027417">
    <property type="entry name" value="P-loop_NTPase"/>
</dbReference>
<dbReference type="eggNOG" id="COG3772">
    <property type="taxonomic scope" value="Bacteria"/>
</dbReference>
<dbReference type="eggNOG" id="COG5410">
    <property type="taxonomic scope" value="Bacteria"/>
</dbReference>
<dbReference type="GO" id="GO:0042742">
    <property type="term" value="P:defense response to bacterium"/>
    <property type="evidence" value="ECO:0007669"/>
    <property type="project" value="UniProtKB-KW"/>
</dbReference>
<dbReference type="Pfam" id="PF00959">
    <property type="entry name" value="Phage_lysozyme"/>
    <property type="match status" value="1"/>
</dbReference>
<accession>V2V153</accession>
<evidence type="ECO:0000313" key="6">
    <source>
        <dbReference type="Proteomes" id="UP000023785"/>
    </source>
</evidence>
<name>V2V153_9GAMM</name>
<dbReference type="InterPro" id="IPR051018">
    <property type="entry name" value="Bacteriophage_GH24"/>
</dbReference>
<dbReference type="AlphaFoldDB" id="V2V153"/>
<reference evidence="5 6" key="1">
    <citation type="submission" date="2013-10" db="EMBL/GenBank/DDBJ databases">
        <title>The Genome Sequence of Acinetobacter nectaris CIP 110549.</title>
        <authorList>
            <consortium name="The Broad Institute Genomics Platform"/>
            <consortium name="The Broad Institute Genome Sequencing Center for Infectious Disease"/>
            <person name="Cerqueira G."/>
            <person name="Feldgarden M."/>
            <person name="Courvalin P."/>
            <person name="Grillot-Courvalin C."/>
            <person name="Clermont D."/>
            <person name="Rocha E."/>
            <person name="Yoon E.-J."/>
            <person name="Nemec A."/>
            <person name="Young S.K."/>
            <person name="Zeng Q."/>
            <person name="Gargeya S."/>
            <person name="Fitzgerald M."/>
            <person name="Abouelleil A."/>
            <person name="Alvarado L."/>
            <person name="Berlin A.M."/>
            <person name="Chapman S.B."/>
            <person name="Gainer-Dewar J."/>
            <person name="Goldberg J."/>
            <person name="Gnerre S."/>
            <person name="Griggs A."/>
            <person name="Gujja S."/>
            <person name="Hansen M."/>
            <person name="Howarth C."/>
            <person name="Imamovic A."/>
            <person name="Ireland A."/>
            <person name="Larimer J."/>
            <person name="McCowan C."/>
            <person name="Murphy C."/>
            <person name="Pearson M."/>
            <person name="Poon T.W."/>
            <person name="Priest M."/>
            <person name="Roberts A."/>
            <person name="Saif S."/>
            <person name="Shea T."/>
            <person name="Sykes S."/>
            <person name="Wortman J."/>
            <person name="Nusbaum C."/>
            <person name="Birren B."/>
        </authorList>
    </citation>
    <scope>NUCLEOTIDE SEQUENCE [LARGE SCALE GENOMIC DNA]</scope>
    <source>
        <strain evidence="5 6">CIP 110549</strain>
    </source>
</reference>
<dbReference type="PATRIC" id="fig|1392540.3.peg.241"/>
<evidence type="ECO:0000313" key="5">
    <source>
        <dbReference type="EMBL" id="ESK41259.1"/>
    </source>
</evidence>
<dbReference type="PANTHER" id="PTHR38107">
    <property type="match status" value="1"/>
</dbReference>
<dbReference type="EMBL" id="AYER01000001">
    <property type="protein sequence ID" value="ESK41259.1"/>
    <property type="molecule type" value="Genomic_DNA"/>
</dbReference>
<dbReference type="HOGENOM" id="CLU_904980_0_0_6"/>
<feature type="region of interest" description="Disordered" evidence="4">
    <location>
        <begin position="163"/>
        <end position="182"/>
    </location>
</feature>
<keyword evidence="3" id="KW-0378">Hydrolase</keyword>
<dbReference type="InterPro" id="IPR023346">
    <property type="entry name" value="Lysozyme-like_dom_sf"/>
</dbReference>
<proteinExistence type="inferred from homology"/>
<dbReference type="Proteomes" id="UP000023785">
    <property type="component" value="Unassembled WGS sequence"/>
</dbReference>
<gene>
    <name evidence="5" type="ORF">P256_00248</name>
</gene>
<dbReference type="SUPFAM" id="SSF53955">
    <property type="entry name" value="Lysozyme-like"/>
    <property type="match status" value="1"/>
</dbReference>
<evidence type="ECO:0000256" key="2">
    <source>
        <dbReference type="ARBA" id="ARBA00022638"/>
    </source>
</evidence>
<dbReference type="GO" id="GO:0031640">
    <property type="term" value="P:killing of cells of another organism"/>
    <property type="evidence" value="ECO:0007669"/>
    <property type="project" value="UniProtKB-KW"/>
</dbReference>
<dbReference type="GO" id="GO:0009253">
    <property type="term" value="P:peptidoglycan catabolic process"/>
    <property type="evidence" value="ECO:0007669"/>
    <property type="project" value="InterPro"/>
</dbReference>
<sequence>MLSLQEHVEKRMCEDDHLFFTRRFFKPRMGFKFMVNWHHIYIAYLIDEVIKGHIDNLVINVPPGAGKTEMTTNLIPRGIARNPRSRFLYLSFSQSLVEEVASTARNIVKSEDFQKLWPVNISKSSDAKSNWKTTVDGYDAGHVYGASMGGQVTGRRAGTLADEGFTSKPVRPTQGDVPTIGHGTTVYPNGKAVTMHDKPISRQTADYYLKDHISKVEKQFKHSIPNVKLAQSEYDAYIDFVYQFGIGTFNQSSIRINLLQGNYVQACKALLKYKYTAGRDCSIRSNNCYGVYVRQNNRYEKCMEANQ</sequence>
<evidence type="ECO:0000256" key="3">
    <source>
        <dbReference type="RuleBase" id="RU003788"/>
    </source>
</evidence>
<dbReference type="PANTHER" id="PTHR38107:SF3">
    <property type="entry name" value="LYSOZYME RRRD-RELATED"/>
    <property type="match status" value="1"/>
</dbReference>
<dbReference type="GO" id="GO:0016998">
    <property type="term" value="P:cell wall macromolecule catabolic process"/>
    <property type="evidence" value="ECO:0007669"/>
    <property type="project" value="InterPro"/>
</dbReference>
<comment type="catalytic activity">
    <reaction evidence="3">
        <text>Hydrolysis of (1-&gt;4)-beta-linkages between N-acetylmuramic acid and N-acetyl-D-glucosamine residues in a peptidoglycan and between N-acetyl-D-glucosamine residues in chitodextrins.</text>
        <dbReference type="EC" id="3.2.1.17"/>
    </reaction>
</comment>
<dbReference type="GO" id="GO:0003796">
    <property type="term" value="F:lysozyme activity"/>
    <property type="evidence" value="ECO:0007669"/>
    <property type="project" value="UniProtKB-EC"/>
</dbReference>
<evidence type="ECO:0000256" key="1">
    <source>
        <dbReference type="ARBA" id="ARBA00022529"/>
    </source>
</evidence>
<comment type="similarity">
    <text evidence="3">Belongs to the glycosyl hydrolase 24 family.</text>
</comment>
<protein>
    <recommendedName>
        <fullName evidence="3">Lysozyme</fullName>
        <ecNumber evidence="3">3.2.1.17</ecNumber>
    </recommendedName>
</protein>
<dbReference type="SUPFAM" id="SSF52540">
    <property type="entry name" value="P-loop containing nucleoside triphosphate hydrolases"/>
    <property type="match status" value="1"/>
</dbReference>
<dbReference type="Gene3D" id="3.40.50.300">
    <property type="entry name" value="P-loop containing nucleotide triphosphate hydrolases"/>
    <property type="match status" value="1"/>
</dbReference>
<evidence type="ECO:0000256" key="4">
    <source>
        <dbReference type="SAM" id="MobiDB-lite"/>
    </source>
</evidence>
<dbReference type="STRING" id="1392540.P256_00248"/>
<dbReference type="InterPro" id="IPR023347">
    <property type="entry name" value="Lysozyme_dom_sf"/>
</dbReference>
<dbReference type="EC" id="3.2.1.17" evidence="3"/>
<comment type="caution">
    <text evidence="5">The sequence shown here is derived from an EMBL/GenBank/DDBJ whole genome shotgun (WGS) entry which is preliminary data.</text>
</comment>
<organism evidence="5 6">
    <name type="scientific">Acinetobacter nectaris CIP 110549</name>
    <dbReference type="NCBI Taxonomy" id="1392540"/>
    <lineage>
        <taxon>Bacteria</taxon>
        <taxon>Pseudomonadati</taxon>
        <taxon>Pseudomonadota</taxon>
        <taxon>Gammaproteobacteria</taxon>
        <taxon>Moraxellales</taxon>
        <taxon>Moraxellaceae</taxon>
        <taxon>Acinetobacter</taxon>
    </lineage>
</organism>
<keyword evidence="3" id="KW-0326">Glycosidase</keyword>
<keyword evidence="1 3" id="KW-0929">Antimicrobial</keyword>
<dbReference type="InterPro" id="IPR002196">
    <property type="entry name" value="Glyco_hydro_24"/>
</dbReference>
<dbReference type="Gene3D" id="1.10.530.40">
    <property type="match status" value="1"/>
</dbReference>